<dbReference type="GO" id="GO:0005886">
    <property type="term" value="C:plasma membrane"/>
    <property type="evidence" value="ECO:0007669"/>
    <property type="project" value="UniProtKB-SubCell"/>
</dbReference>
<accession>A0A497VW51</accession>
<evidence type="ECO:0000256" key="14">
    <source>
        <dbReference type="SAM" id="Phobius"/>
    </source>
</evidence>
<dbReference type="Pfam" id="PF03717">
    <property type="entry name" value="PBP_dimer"/>
    <property type="match status" value="1"/>
</dbReference>
<comment type="subcellular location">
    <subcellularLocation>
        <location evidence="2">Cell membrane</location>
    </subcellularLocation>
    <subcellularLocation>
        <location evidence="1">Membrane</location>
        <topology evidence="1">Single-pass membrane protein</topology>
    </subcellularLocation>
</comment>
<dbReference type="GO" id="GO:0008658">
    <property type="term" value="F:penicillin binding"/>
    <property type="evidence" value="ECO:0007669"/>
    <property type="project" value="InterPro"/>
</dbReference>
<evidence type="ECO:0000256" key="6">
    <source>
        <dbReference type="ARBA" id="ARBA00022670"/>
    </source>
</evidence>
<dbReference type="InterPro" id="IPR017790">
    <property type="entry name" value="Penicillin-binding_protein_2"/>
</dbReference>
<feature type="transmembrane region" description="Helical" evidence="14">
    <location>
        <begin position="20"/>
        <end position="37"/>
    </location>
</feature>
<comment type="caution">
    <text evidence="17">The sequence shown here is derived from an EMBL/GenBank/DDBJ whole genome shotgun (WGS) entry which is preliminary data.</text>
</comment>
<evidence type="ECO:0000259" key="16">
    <source>
        <dbReference type="Pfam" id="PF03717"/>
    </source>
</evidence>
<evidence type="ECO:0000313" key="17">
    <source>
        <dbReference type="EMBL" id="RLJ41053.1"/>
    </source>
</evidence>
<keyword evidence="13" id="KW-0961">Cell wall biogenesis/degradation</keyword>
<evidence type="ECO:0000256" key="4">
    <source>
        <dbReference type="ARBA" id="ARBA00022519"/>
    </source>
</evidence>
<evidence type="ECO:0000256" key="9">
    <source>
        <dbReference type="ARBA" id="ARBA00022960"/>
    </source>
</evidence>
<gene>
    <name evidence="17" type="ORF">BCF46_2841</name>
</gene>
<organism evidence="17 18">
    <name type="scientific">Litoreibacter meonggei</name>
    <dbReference type="NCBI Taxonomy" id="1049199"/>
    <lineage>
        <taxon>Bacteria</taxon>
        <taxon>Pseudomonadati</taxon>
        <taxon>Pseudomonadota</taxon>
        <taxon>Alphaproteobacteria</taxon>
        <taxon>Rhodobacterales</taxon>
        <taxon>Roseobacteraceae</taxon>
        <taxon>Litoreibacter</taxon>
    </lineage>
</organism>
<sequence>MRRSPKDTEESAAILSRRGLVMGGGMLAFAGVLGLRMRHLQVEQADQFRLLAEENRISIRLLPPARGQIFDRNGLLLAGNEQNYRVTMVRDEVDDPEQVLRDLAHLIPMTNEDMERAREELRKRSRLVPVTIADRLSWEDLSQVAVNAPALPGITPDVGLSRIYPRGADFAHIVGYVGPVSDYDLSRIEDKDPLLQIPKFQIGKTGSENKLEHNLRGKAGTKRVEVNAIGRVMRELGRDESQKGANVQLTINAELQNFVQARLEGESAAAVVIEVETGDLVAIGSAPAFDPNLFVRGISVKDYGELTNNKYRPLANKAVQGTYPPGSTFKMVTALAALEADEIDPEETIWCGGYAEVANRRFHCWKRGGHGHINLRNSLKQSCDVYYYDLAQRVGIEKISAMARRLGLGERHDVPMSAVASGLMPTKAWKRENRDNDWVIGDSLNAAIGQGFVLASPLQLAVMAARLATNRAVSPRLVKSIDGVETASGAGESLGLSDAMMAHVQGGMFAVANESGGTGYGTRIAEKSLRMAGKTGTSQVRNITKAERARGVFRNADLPWERRDHALYVGFAPADAPKYAVSVVVEHGGGGSTSAAPIARDVMLAAQTGGMPPLSAYPSAQRGRVSSALKKLRIWNPYEPQAPDSQA</sequence>
<dbReference type="InterPro" id="IPR036138">
    <property type="entry name" value="PBP_dimer_sf"/>
</dbReference>
<evidence type="ECO:0000256" key="5">
    <source>
        <dbReference type="ARBA" id="ARBA00022645"/>
    </source>
</evidence>
<keyword evidence="17" id="KW-0808">Transferase</keyword>
<dbReference type="OrthoDB" id="9766847at2"/>
<keyword evidence="10" id="KW-0573">Peptidoglycan synthesis</keyword>
<dbReference type="PANTHER" id="PTHR30627">
    <property type="entry name" value="PEPTIDOGLYCAN D,D-TRANSPEPTIDASE"/>
    <property type="match status" value="1"/>
</dbReference>
<dbReference type="GO" id="GO:0008360">
    <property type="term" value="P:regulation of cell shape"/>
    <property type="evidence" value="ECO:0007669"/>
    <property type="project" value="UniProtKB-KW"/>
</dbReference>
<dbReference type="GO" id="GO:0071555">
    <property type="term" value="P:cell wall organization"/>
    <property type="evidence" value="ECO:0007669"/>
    <property type="project" value="UniProtKB-KW"/>
</dbReference>
<evidence type="ECO:0000256" key="1">
    <source>
        <dbReference type="ARBA" id="ARBA00004167"/>
    </source>
</evidence>
<evidence type="ECO:0000256" key="3">
    <source>
        <dbReference type="ARBA" id="ARBA00022475"/>
    </source>
</evidence>
<dbReference type="InterPro" id="IPR005311">
    <property type="entry name" value="PBP_dimer"/>
</dbReference>
<evidence type="ECO:0000256" key="7">
    <source>
        <dbReference type="ARBA" id="ARBA00022692"/>
    </source>
</evidence>
<dbReference type="PANTHER" id="PTHR30627:SF2">
    <property type="entry name" value="PEPTIDOGLYCAN D,D-TRANSPEPTIDASE MRDA"/>
    <property type="match status" value="1"/>
</dbReference>
<dbReference type="GO" id="GO:0009252">
    <property type="term" value="P:peptidoglycan biosynthetic process"/>
    <property type="evidence" value="ECO:0007669"/>
    <property type="project" value="UniProtKB-KW"/>
</dbReference>
<feature type="domain" description="Penicillin-binding protein transpeptidase" evidence="15">
    <location>
        <begin position="269"/>
        <end position="603"/>
    </location>
</feature>
<proteinExistence type="predicted"/>
<dbReference type="RefSeq" id="WP_121025478.1">
    <property type="nucleotide sequence ID" value="NZ_RCCE01000005.1"/>
</dbReference>
<keyword evidence="6" id="KW-0645">Protease</keyword>
<evidence type="ECO:0000256" key="2">
    <source>
        <dbReference type="ARBA" id="ARBA00004236"/>
    </source>
</evidence>
<evidence type="ECO:0000256" key="10">
    <source>
        <dbReference type="ARBA" id="ARBA00022984"/>
    </source>
</evidence>
<dbReference type="NCBIfam" id="TIGR03423">
    <property type="entry name" value="pbp2_mrdA"/>
    <property type="match status" value="1"/>
</dbReference>
<dbReference type="Pfam" id="PF00905">
    <property type="entry name" value="Transpeptidase"/>
    <property type="match status" value="1"/>
</dbReference>
<dbReference type="GO" id="GO:0016740">
    <property type="term" value="F:transferase activity"/>
    <property type="evidence" value="ECO:0007669"/>
    <property type="project" value="UniProtKB-KW"/>
</dbReference>
<evidence type="ECO:0000256" key="13">
    <source>
        <dbReference type="ARBA" id="ARBA00023316"/>
    </source>
</evidence>
<dbReference type="Gene3D" id="3.30.1390.30">
    <property type="entry name" value="Penicillin-binding protein 2a, domain 3"/>
    <property type="match status" value="1"/>
</dbReference>
<keyword evidence="4" id="KW-0997">Cell inner membrane</keyword>
<dbReference type="AlphaFoldDB" id="A0A497VW51"/>
<name>A0A497VW51_9RHOB</name>
<keyword evidence="11 14" id="KW-1133">Transmembrane helix</keyword>
<dbReference type="GO" id="GO:0006508">
    <property type="term" value="P:proteolysis"/>
    <property type="evidence" value="ECO:0007669"/>
    <property type="project" value="UniProtKB-KW"/>
</dbReference>
<keyword evidence="8" id="KW-0378">Hydrolase</keyword>
<evidence type="ECO:0000256" key="8">
    <source>
        <dbReference type="ARBA" id="ARBA00022801"/>
    </source>
</evidence>
<dbReference type="Gene3D" id="3.40.710.10">
    <property type="entry name" value="DD-peptidase/beta-lactamase superfamily"/>
    <property type="match status" value="1"/>
</dbReference>
<keyword evidence="12 14" id="KW-0472">Membrane</keyword>
<keyword evidence="18" id="KW-1185">Reference proteome</keyword>
<dbReference type="EMBL" id="RCCE01000005">
    <property type="protein sequence ID" value="RLJ41053.1"/>
    <property type="molecule type" value="Genomic_DNA"/>
</dbReference>
<dbReference type="SUPFAM" id="SSF56519">
    <property type="entry name" value="Penicillin binding protein dimerisation domain"/>
    <property type="match status" value="1"/>
</dbReference>
<keyword evidence="3" id="KW-1003">Cell membrane</keyword>
<evidence type="ECO:0000313" key="18">
    <source>
        <dbReference type="Proteomes" id="UP000269157"/>
    </source>
</evidence>
<dbReference type="Gene3D" id="3.90.1310.10">
    <property type="entry name" value="Penicillin-binding protein 2a (Domain 2)"/>
    <property type="match status" value="1"/>
</dbReference>
<evidence type="ECO:0000256" key="12">
    <source>
        <dbReference type="ARBA" id="ARBA00023136"/>
    </source>
</evidence>
<feature type="domain" description="Penicillin-binding protein dimerisation" evidence="16">
    <location>
        <begin position="63"/>
        <end position="235"/>
    </location>
</feature>
<protein>
    <submittedName>
        <fullName evidence="17">Peptidoglycan glycosyltransferase</fullName>
    </submittedName>
</protein>
<evidence type="ECO:0000259" key="15">
    <source>
        <dbReference type="Pfam" id="PF00905"/>
    </source>
</evidence>
<dbReference type="InterPro" id="IPR012338">
    <property type="entry name" value="Beta-lactam/transpept-like"/>
</dbReference>
<keyword evidence="5" id="KW-0121">Carboxypeptidase</keyword>
<dbReference type="GO" id="GO:0071972">
    <property type="term" value="F:peptidoglycan L,D-transpeptidase activity"/>
    <property type="evidence" value="ECO:0007669"/>
    <property type="project" value="TreeGrafter"/>
</dbReference>
<dbReference type="InterPro" id="IPR050515">
    <property type="entry name" value="Beta-lactam/transpept"/>
</dbReference>
<dbReference type="InterPro" id="IPR001460">
    <property type="entry name" value="PCN-bd_Tpept"/>
</dbReference>
<dbReference type="Proteomes" id="UP000269157">
    <property type="component" value="Unassembled WGS sequence"/>
</dbReference>
<dbReference type="SUPFAM" id="SSF56601">
    <property type="entry name" value="beta-lactamase/transpeptidase-like"/>
    <property type="match status" value="1"/>
</dbReference>
<dbReference type="GO" id="GO:0009002">
    <property type="term" value="F:serine-type D-Ala-D-Ala carboxypeptidase activity"/>
    <property type="evidence" value="ECO:0007669"/>
    <property type="project" value="InterPro"/>
</dbReference>
<reference evidence="17 18" key="1">
    <citation type="submission" date="2018-10" db="EMBL/GenBank/DDBJ databases">
        <title>Genomic Encyclopedia of Archaeal and Bacterial Type Strains, Phase II (KMG-II): from individual species to whole genera.</title>
        <authorList>
            <person name="Goeker M."/>
        </authorList>
    </citation>
    <scope>NUCLEOTIDE SEQUENCE [LARGE SCALE GENOMIC DNA]</scope>
    <source>
        <strain evidence="17 18">DSM 29466</strain>
    </source>
</reference>
<keyword evidence="9" id="KW-0133">Cell shape</keyword>
<keyword evidence="7 14" id="KW-0812">Transmembrane</keyword>
<evidence type="ECO:0000256" key="11">
    <source>
        <dbReference type="ARBA" id="ARBA00022989"/>
    </source>
</evidence>